<dbReference type="PANTHER" id="PTHR43214:SF24">
    <property type="entry name" value="TRANSCRIPTIONAL REGULATORY PROTEIN NARL-RELATED"/>
    <property type="match status" value="1"/>
</dbReference>
<dbReference type="InterPro" id="IPR016032">
    <property type="entry name" value="Sig_transdc_resp-reg_C-effctor"/>
</dbReference>
<keyword evidence="4" id="KW-0804">Transcription</keyword>
<dbReference type="SMART" id="SM00448">
    <property type="entry name" value="REC"/>
    <property type="match status" value="1"/>
</dbReference>
<evidence type="ECO:0000313" key="9">
    <source>
        <dbReference type="Proteomes" id="UP001239397"/>
    </source>
</evidence>
<dbReference type="KEGG" id="amog:QRX60_27745"/>
<dbReference type="SUPFAM" id="SSF46894">
    <property type="entry name" value="C-terminal effector domain of the bipartite response regulators"/>
    <property type="match status" value="1"/>
</dbReference>
<feature type="domain" description="HTH luxR-type" evidence="6">
    <location>
        <begin position="144"/>
        <end position="209"/>
    </location>
</feature>
<dbReference type="InterPro" id="IPR058245">
    <property type="entry name" value="NreC/VraR/RcsB-like_REC"/>
</dbReference>
<dbReference type="GO" id="GO:0003677">
    <property type="term" value="F:DNA binding"/>
    <property type="evidence" value="ECO:0007669"/>
    <property type="project" value="UniProtKB-KW"/>
</dbReference>
<dbReference type="PROSITE" id="PS00622">
    <property type="entry name" value="HTH_LUXR_1"/>
    <property type="match status" value="1"/>
</dbReference>
<evidence type="ECO:0000256" key="1">
    <source>
        <dbReference type="ARBA" id="ARBA00022553"/>
    </source>
</evidence>
<keyword evidence="9" id="KW-1185">Reference proteome</keyword>
<dbReference type="EMBL" id="CP127295">
    <property type="protein sequence ID" value="WIX97877.1"/>
    <property type="molecule type" value="Genomic_DNA"/>
</dbReference>
<evidence type="ECO:0000256" key="4">
    <source>
        <dbReference type="ARBA" id="ARBA00023163"/>
    </source>
</evidence>
<dbReference type="SUPFAM" id="SSF52172">
    <property type="entry name" value="CheY-like"/>
    <property type="match status" value="1"/>
</dbReference>
<evidence type="ECO:0000256" key="2">
    <source>
        <dbReference type="ARBA" id="ARBA00023015"/>
    </source>
</evidence>
<dbReference type="Proteomes" id="UP001239397">
    <property type="component" value="Chromosome"/>
</dbReference>
<name>A0A9Y2JGZ3_9PSEU</name>
<dbReference type="Pfam" id="PF00196">
    <property type="entry name" value="GerE"/>
    <property type="match status" value="1"/>
</dbReference>
<dbReference type="CDD" id="cd06170">
    <property type="entry name" value="LuxR_C_like"/>
    <property type="match status" value="1"/>
</dbReference>
<dbReference type="CDD" id="cd17535">
    <property type="entry name" value="REC_NarL-like"/>
    <property type="match status" value="1"/>
</dbReference>
<feature type="modified residue" description="4-aspartylphosphate" evidence="5">
    <location>
        <position position="54"/>
    </location>
</feature>
<dbReference type="GO" id="GO:0000160">
    <property type="term" value="P:phosphorelay signal transduction system"/>
    <property type="evidence" value="ECO:0007669"/>
    <property type="project" value="InterPro"/>
</dbReference>
<accession>A0A9Y2JGZ3</accession>
<keyword evidence="1 5" id="KW-0597">Phosphoprotein</keyword>
<sequence>MRPTVLLADDEPLVRTGLRALLEQQGITVLGEAADGAEVLPAVRRTRPDVVLMDVRMPGTDGIEATRRLLAEPGEQPKVLVVTTFDNDDYVHEALLAGASGFLLKRARKEEIAHAVRTVAAGESLLFPEAIRRLVSARPPGGKYTRVAKTLTRREAEVLRLIATGLSNSDIAAALVISLETVKTHVGNIFGKLGAANRSQAVVIAYEAGVVRPGHLAGQ</sequence>
<dbReference type="PRINTS" id="PR00038">
    <property type="entry name" value="HTHLUXR"/>
</dbReference>
<evidence type="ECO:0000259" key="7">
    <source>
        <dbReference type="PROSITE" id="PS50110"/>
    </source>
</evidence>
<keyword evidence="2" id="KW-0805">Transcription regulation</keyword>
<proteinExistence type="predicted"/>
<dbReference type="PROSITE" id="PS50043">
    <property type="entry name" value="HTH_LUXR_2"/>
    <property type="match status" value="1"/>
</dbReference>
<dbReference type="RefSeq" id="WP_285994368.1">
    <property type="nucleotide sequence ID" value="NZ_CP127295.1"/>
</dbReference>
<reference evidence="8 9" key="1">
    <citation type="submission" date="2023-06" db="EMBL/GenBank/DDBJ databases">
        <authorList>
            <person name="Oyuntsetseg B."/>
            <person name="Kim S.B."/>
        </authorList>
    </citation>
    <scope>NUCLEOTIDE SEQUENCE [LARGE SCALE GENOMIC DNA]</scope>
    <source>
        <strain evidence="8 9">4-36</strain>
    </source>
</reference>
<dbReference type="SMART" id="SM00421">
    <property type="entry name" value="HTH_LUXR"/>
    <property type="match status" value="1"/>
</dbReference>
<keyword evidence="3" id="KW-0238">DNA-binding</keyword>
<dbReference type="InterPro" id="IPR011006">
    <property type="entry name" value="CheY-like_superfamily"/>
</dbReference>
<dbReference type="InterPro" id="IPR000792">
    <property type="entry name" value="Tscrpt_reg_LuxR_C"/>
</dbReference>
<gene>
    <name evidence="8" type="ORF">QRX60_27745</name>
</gene>
<dbReference type="InterPro" id="IPR001789">
    <property type="entry name" value="Sig_transdc_resp-reg_receiver"/>
</dbReference>
<dbReference type="AlphaFoldDB" id="A0A9Y2JGZ3"/>
<dbReference type="PROSITE" id="PS50110">
    <property type="entry name" value="RESPONSE_REGULATORY"/>
    <property type="match status" value="1"/>
</dbReference>
<organism evidence="8 9">
    <name type="scientific">Amycolatopsis mongoliensis</name>
    <dbReference type="NCBI Taxonomy" id="715475"/>
    <lineage>
        <taxon>Bacteria</taxon>
        <taxon>Bacillati</taxon>
        <taxon>Actinomycetota</taxon>
        <taxon>Actinomycetes</taxon>
        <taxon>Pseudonocardiales</taxon>
        <taxon>Pseudonocardiaceae</taxon>
        <taxon>Amycolatopsis</taxon>
    </lineage>
</organism>
<evidence type="ECO:0000256" key="3">
    <source>
        <dbReference type="ARBA" id="ARBA00023125"/>
    </source>
</evidence>
<dbReference type="InterPro" id="IPR039420">
    <property type="entry name" value="WalR-like"/>
</dbReference>
<protein>
    <submittedName>
        <fullName evidence="8">Response regulator transcription factor</fullName>
    </submittedName>
</protein>
<dbReference type="Pfam" id="PF00072">
    <property type="entry name" value="Response_reg"/>
    <property type="match status" value="1"/>
</dbReference>
<dbReference type="GO" id="GO:0006355">
    <property type="term" value="P:regulation of DNA-templated transcription"/>
    <property type="evidence" value="ECO:0007669"/>
    <property type="project" value="InterPro"/>
</dbReference>
<evidence type="ECO:0000313" key="8">
    <source>
        <dbReference type="EMBL" id="WIX97877.1"/>
    </source>
</evidence>
<dbReference type="Gene3D" id="3.40.50.2300">
    <property type="match status" value="1"/>
</dbReference>
<evidence type="ECO:0000259" key="6">
    <source>
        <dbReference type="PROSITE" id="PS50043"/>
    </source>
</evidence>
<feature type="domain" description="Response regulatory" evidence="7">
    <location>
        <begin position="4"/>
        <end position="120"/>
    </location>
</feature>
<evidence type="ECO:0000256" key="5">
    <source>
        <dbReference type="PROSITE-ProRule" id="PRU00169"/>
    </source>
</evidence>
<dbReference type="PANTHER" id="PTHR43214">
    <property type="entry name" value="TWO-COMPONENT RESPONSE REGULATOR"/>
    <property type="match status" value="1"/>
</dbReference>